<evidence type="ECO:0000313" key="4">
    <source>
        <dbReference type="Proteomes" id="UP001341840"/>
    </source>
</evidence>
<feature type="region of interest" description="Disordered" evidence="2">
    <location>
        <begin position="540"/>
        <end position="560"/>
    </location>
</feature>
<keyword evidence="4" id="KW-1185">Reference proteome</keyword>
<feature type="coiled-coil region" evidence="1">
    <location>
        <begin position="395"/>
        <end position="429"/>
    </location>
</feature>
<keyword evidence="1" id="KW-0175">Coiled coil</keyword>
<gene>
    <name evidence="3" type="ORF">PIB30_000499</name>
</gene>
<feature type="compositionally biased region" description="Low complexity" evidence="2">
    <location>
        <begin position="220"/>
        <end position="229"/>
    </location>
</feature>
<proteinExistence type="predicted"/>
<reference evidence="3 4" key="1">
    <citation type="journal article" date="2023" name="Plants (Basel)">
        <title>Bridging the Gap: Combining Genomics and Transcriptomics Approaches to Understand Stylosanthes scabra, an Orphan Legume from the Brazilian Caatinga.</title>
        <authorList>
            <person name="Ferreira-Neto J.R.C."/>
            <person name="da Silva M.D."/>
            <person name="Binneck E."/>
            <person name="de Melo N.F."/>
            <person name="da Silva R.H."/>
            <person name="de Melo A.L.T.M."/>
            <person name="Pandolfi V."/>
            <person name="Bustamante F.O."/>
            <person name="Brasileiro-Vidal A.C."/>
            <person name="Benko-Iseppon A.M."/>
        </authorList>
    </citation>
    <scope>NUCLEOTIDE SEQUENCE [LARGE SCALE GENOMIC DNA]</scope>
    <source>
        <tissue evidence="3">Leaves</tissue>
    </source>
</reference>
<evidence type="ECO:0000256" key="2">
    <source>
        <dbReference type="SAM" id="MobiDB-lite"/>
    </source>
</evidence>
<dbReference type="Proteomes" id="UP001341840">
    <property type="component" value="Unassembled WGS sequence"/>
</dbReference>
<dbReference type="EMBL" id="JASCZI010181244">
    <property type="protein sequence ID" value="MED6179386.1"/>
    <property type="molecule type" value="Genomic_DNA"/>
</dbReference>
<comment type="caution">
    <text evidence="3">The sequence shown here is derived from an EMBL/GenBank/DDBJ whole genome shotgun (WGS) entry which is preliminary data.</text>
</comment>
<accession>A0ABU6W0F6</accession>
<evidence type="ECO:0000256" key="1">
    <source>
        <dbReference type="SAM" id="Coils"/>
    </source>
</evidence>
<evidence type="ECO:0000313" key="3">
    <source>
        <dbReference type="EMBL" id="MED6179386.1"/>
    </source>
</evidence>
<name>A0ABU6W0F6_9FABA</name>
<feature type="compositionally biased region" description="Basic and acidic residues" evidence="2">
    <location>
        <begin position="260"/>
        <end position="272"/>
    </location>
</feature>
<protein>
    <submittedName>
        <fullName evidence="3">Uncharacterized protein</fullName>
    </submittedName>
</protein>
<feature type="region of interest" description="Disordered" evidence="2">
    <location>
        <begin position="218"/>
        <end position="282"/>
    </location>
</feature>
<organism evidence="3 4">
    <name type="scientific">Stylosanthes scabra</name>
    <dbReference type="NCBI Taxonomy" id="79078"/>
    <lineage>
        <taxon>Eukaryota</taxon>
        <taxon>Viridiplantae</taxon>
        <taxon>Streptophyta</taxon>
        <taxon>Embryophyta</taxon>
        <taxon>Tracheophyta</taxon>
        <taxon>Spermatophyta</taxon>
        <taxon>Magnoliopsida</taxon>
        <taxon>eudicotyledons</taxon>
        <taxon>Gunneridae</taxon>
        <taxon>Pentapetalae</taxon>
        <taxon>rosids</taxon>
        <taxon>fabids</taxon>
        <taxon>Fabales</taxon>
        <taxon>Fabaceae</taxon>
        <taxon>Papilionoideae</taxon>
        <taxon>50 kb inversion clade</taxon>
        <taxon>dalbergioids sensu lato</taxon>
        <taxon>Dalbergieae</taxon>
        <taxon>Pterocarpus clade</taxon>
        <taxon>Stylosanthes</taxon>
    </lineage>
</organism>
<sequence length="560" mass="62637">MGKKKSCQNVRIPRPLNAVERGLYGWVEETIFTQHSILEDSLPELRRHMSLTENAAAKGDFVLEAAGLSDHLRFQASEGDPHFLCVYQELFTRLGVRLPFTDFQKEVMTRSRVAVSQLHLNGWGLLRTFEWRLWLISFRARQGCKLFGIFEKSIQEFKWHYFKVLPAPGRHAFWLDDGGRPFPWVYWNYGVKDFVVHELDPLEMAVFDFLVSLPAAPAKSSTNPTTPSVQVPPPPPANSRAKKSSSKWERPEVVSVEGEEGAKEDPDADLKQKRCRKEKGKEEDLVDRVLSDDAAWEHAVNPLDLAFSEEISLSEGLGRWINLIFHAEASTGDAAGPAAWGVVAPPMSASLKAKTKAGEELLSVKDQLSVLKVERDSALEYLPLKEKADSLAQQLSQKEVEHRSAIERVAQLDEDIKVLKAQLEFAQLAVSKDQKRAECAESNAKTLAASLKTAHAELAMVRDEANYWCTEWKSLGTEAKEMCQETLEIVLDQVSHLYPGVDFSAITLKTRWDSKGRRIHIPEELLGDDIEVVETLAGEDVGQQQPEQGGVAGVSGECPT</sequence>